<accession>A0A5N6URY2</accession>
<evidence type="ECO:0000313" key="2">
    <source>
        <dbReference type="EMBL" id="KAE8160831.1"/>
    </source>
</evidence>
<dbReference type="EMBL" id="ML738651">
    <property type="protein sequence ID" value="KAE8160831.1"/>
    <property type="molecule type" value="Genomic_DNA"/>
</dbReference>
<gene>
    <name evidence="2" type="ORF">BDV40DRAFT_301923</name>
</gene>
<feature type="region of interest" description="Disordered" evidence="1">
    <location>
        <begin position="1"/>
        <end position="23"/>
    </location>
</feature>
<reference evidence="2 3" key="1">
    <citation type="submission" date="2019-04" db="EMBL/GenBank/DDBJ databases">
        <title>Friends and foes A comparative genomics study of 23 Aspergillus species from section Flavi.</title>
        <authorList>
            <consortium name="DOE Joint Genome Institute"/>
            <person name="Kjaerbolling I."/>
            <person name="Vesth T."/>
            <person name="Frisvad J.C."/>
            <person name="Nybo J.L."/>
            <person name="Theobald S."/>
            <person name="Kildgaard S."/>
            <person name="Isbrandt T."/>
            <person name="Kuo A."/>
            <person name="Sato A."/>
            <person name="Lyhne E.K."/>
            <person name="Kogle M.E."/>
            <person name="Wiebenga A."/>
            <person name="Kun R.S."/>
            <person name="Lubbers R.J."/>
            <person name="Makela M.R."/>
            <person name="Barry K."/>
            <person name="Chovatia M."/>
            <person name="Clum A."/>
            <person name="Daum C."/>
            <person name="Haridas S."/>
            <person name="He G."/>
            <person name="LaButti K."/>
            <person name="Lipzen A."/>
            <person name="Mondo S."/>
            <person name="Riley R."/>
            <person name="Salamov A."/>
            <person name="Simmons B.A."/>
            <person name="Magnuson J.K."/>
            <person name="Henrissat B."/>
            <person name="Mortensen U.H."/>
            <person name="Larsen T.O."/>
            <person name="Devries R.P."/>
            <person name="Grigoriev I.V."/>
            <person name="Machida M."/>
            <person name="Baker S.E."/>
            <person name="Andersen M.R."/>
        </authorList>
    </citation>
    <scope>NUCLEOTIDE SEQUENCE [LARGE SCALE GENOMIC DNA]</scope>
    <source>
        <strain evidence="2 3">CBS 117626</strain>
    </source>
</reference>
<sequence length="127" mass="14234">MDRAGRGRPFAGPVAEFRGRRGYGGSGEAYRGQLIEIAPESPTVARPLQTEPREIVAIKPSRFKATRHKHRVVQTIVARLSQRAIYVVCDIEPEQPHMASRNGSSDARDGEEAAPFSRRHRWLSCKQ</sequence>
<feature type="compositionally biased region" description="Basic residues" evidence="1">
    <location>
        <begin position="117"/>
        <end position="127"/>
    </location>
</feature>
<dbReference type="AlphaFoldDB" id="A0A5N6URY2"/>
<keyword evidence="3" id="KW-1185">Reference proteome</keyword>
<name>A0A5N6URY2_ASPTM</name>
<dbReference type="Proteomes" id="UP000326950">
    <property type="component" value="Unassembled WGS sequence"/>
</dbReference>
<protein>
    <submittedName>
        <fullName evidence="2">Uncharacterized protein</fullName>
    </submittedName>
</protein>
<evidence type="ECO:0000313" key="3">
    <source>
        <dbReference type="Proteomes" id="UP000326950"/>
    </source>
</evidence>
<feature type="region of interest" description="Disordered" evidence="1">
    <location>
        <begin position="95"/>
        <end position="127"/>
    </location>
</feature>
<evidence type="ECO:0000256" key="1">
    <source>
        <dbReference type="SAM" id="MobiDB-lite"/>
    </source>
</evidence>
<organism evidence="2 3">
    <name type="scientific">Aspergillus tamarii</name>
    <dbReference type="NCBI Taxonomy" id="41984"/>
    <lineage>
        <taxon>Eukaryota</taxon>
        <taxon>Fungi</taxon>
        <taxon>Dikarya</taxon>
        <taxon>Ascomycota</taxon>
        <taxon>Pezizomycotina</taxon>
        <taxon>Eurotiomycetes</taxon>
        <taxon>Eurotiomycetidae</taxon>
        <taxon>Eurotiales</taxon>
        <taxon>Aspergillaceae</taxon>
        <taxon>Aspergillus</taxon>
        <taxon>Aspergillus subgen. Circumdati</taxon>
    </lineage>
</organism>
<proteinExistence type="predicted"/>